<dbReference type="Gene3D" id="3.40.50.10610">
    <property type="entry name" value="ABC-type transport auxiliary lipoprotein component"/>
    <property type="match status" value="1"/>
</dbReference>
<dbReference type="Gene3D" id="1.25.40.10">
    <property type="entry name" value="Tetratricopeptide repeat domain"/>
    <property type="match status" value="2"/>
</dbReference>
<dbReference type="PROSITE" id="PS51257">
    <property type="entry name" value="PROKAR_LIPOPROTEIN"/>
    <property type="match status" value="1"/>
</dbReference>
<name>A0AA96JXH8_9BACT</name>
<accession>A0AA96JXH8</accession>
<dbReference type="RefSeq" id="WP_312748706.1">
    <property type="nucleotide sequence ID" value="NZ_CP116968.1"/>
</dbReference>
<feature type="repeat" description="TPR" evidence="1">
    <location>
        <begin position="101"/>
        <end position="134"/>
    </location>
</feature>
<feature type="region of interest" description="Disordered" evidence="3">
    <location>
        <begin position="485"/>
        <end position="505"/>
    </location>
</feature>
<protein>
    <recommendedName>
        <fullName evidence="6">Tetratricopeptide repeat protein</fullName>
    </recommendedName>
</protein>
<dbReference type="PROSITE" id="PS50005">
    <property type="entry name" value="TPR"/>
    <property type="match status" value="2"/>
</dbReference>
<evidence type="ECO:0000256" key="1">
    <source>
        <dbReference type="PROSITE-ProRule" id="PRU00339"/>
    </source>
</evidence>
<keyword evidence="5" id="KW-1185">Reference proteome</keyword>
<dbReference type="AlphaFoldDB" id="A0AA96JXH8"/>
<evidence type="ECO:0000256" key="3">
    <source>
        <dbReference type="SAM" id="MobiDB-lite"/>
    </source>
</evidence>
<dbReference type="SUPFAM" id="SSF48452">
    <property type="entry name" value="TPR-like"/>
    <property type="match status" value="1"/>
</dbReference>
<evidence type="ECO:0000313" key="4">
    <source>
        <dbReference type="EMBL" id="WNM63912.1"/>
    </source>
</evidence>
<keyword evidence="2" id="KW-0175">Coiled coil</keyword>
<feature type="coiled-coil region" evidence="2">
    <location>
        <begin position="360"/>
        <end position="387"/>
    </location>
</feature>
<evidence type="ECO:0000256" key="2">
    <source>
        <dbReference type="SAM" id="Coils"/>
    </source>
</evidence>
<organism evidence="4 5">
    <name type="scientific">Candidatus Nitrospira neomarina</name>
    <dbReference type="NCBI Taxonomy" id="3020899"/>
    <lineage>
        <taxon>Bacteria</taxon>
        <taxon>Pseudomonadati</taxon>
        <taxon>Nitrospirota</taxon>
        <taxon>Nitrospiria</taxon>
        <taxon>Nitrospirales</taxon>
        <taxon>Nitrospiraceae</taxon>
        <taxon>Nitrospira</taxon>
    </lineage>
</organism>
<evidence type="ECO:0008006" key="6">
    <source>
        <dbReference type="Google" id="ProtNLM"/>
    </source>
</evidence>
<dbReference type="EMBL" id="CP116968">
    <property type="protein sequence ID" value="WNM63912.1"/>
    <property type="molecule type" value="Genomic_DNA"/>
</dbReference>
<gene>
    <name evidence="4" type="ORF">PQG83_09185</name>
</gene>
<dbReference type="KEGG" id="nneo:PQG83_09185"/>
<dbReference type="Proteomes" id="UP001302494">
    <property type="component" value="Chromosome"/>
</dbReference>
<sequence>MNNQGRIATRIIVGLLLVLFGSGCGSIKESFDGATSTLTEGIDNATSAIGLGNDEAYEEGKTYLEAQAYDQAILKFEEALKENPDDTRIQTDLAQAKSFAAAQHFERGKALTEKHEINGALIAFEKATSYQPANTTYATRYQQEKEKYAKLKGEILRLVQEGEESKQWDQSIRGLESMKRYESSFPELATHIQHTRQQASEYHEGRSDAHLHQQAFQEAAQEIQKAAEYDQNSSISLKNKARHHLLLAKQAWDQNKYFLGYEEMQKSLEFEPQNPEIKKFHAHLVDQWTDILYNEAVQDQNTGNLQGAKDKLSRISKLKPGYLNVESLLSELQGNLAATYYTKADSLMRQEDRTRLGLALANYLIVREQHDSQYQDLEEKIALVKKMLLEEVQLRIAVHFDNKSSESGAGGVVYNQLLDRLRNSERLKNLTLIDREVIDQILQEQALGQGFLDPSTSPQVKKIKGAHGGIFGEVLRARVKETGRDQPTFGSSTYVSGTRLVPNPEYEPRRQAVGSARQDMVLAQQELTNAEVQSKQSQANMMATQQQLNQSPGSQKSQAPIAIGSILQGLGSVAGVKAARSRLTNAQNRLRFSEDELARTPPTLEEEITDSFRYPIYDLKLEGEVMLAYRFVNFTTSEVGDSKTITKTDEILDRYVQGDPGKGVNSDPNELPAKEEFLQKLLAQAIEGAAQAIEDKMANFSESYYEEGKKAEEHGLEEEAIENYMRYMYSTSDLSASTVQHANQYIYDKMGVLIIRRKT</sequence>
<reference evidence="4 5" key="1">
    <citation type="submission" date="2023-01" db="EMBL/GenBank/DDBJ databases">
        <title>Cultivation and genomic characterization of new, ubiquitous marine nitrite-oxidizing bacteria from the Nitrospirales.</title>
        <authorList>
            <person name="Mueller A.J."/>
            <person name="Daebeler A."/>
            <person name="Herbold C.W."/>
            <person name="Kirkegaard R.H."/>
            <person name="Daims H."/>
        </authorList>
    </citation>
    <scope>NUCLEOTIDE SEQUENCE [LARGE SCALE GENOMIC DNA]</scope>
    <source>
        <strain evidence="4 5">DK</strain>
    </source>
</reference>
<proteinExistence type="predicted"/>
<keyword evidence="1" id="KW-0802">TPR repeat</keyword>
<dbReference type="InterPro" id="IPR019734">
    <property type="entry name" value="TPR_rpt"/>
</dbReference>
<feature type="repeat" description="TPR" evidence="1">
    <location>
        <begin position="53"/>
        <end position="86"/>
    </location>
</feature>
<dbReference type="SMART" id="SM00028">
    <property type="entry name" value="TPR"/>
    <property type="match status" value="5"/>
</dbReference>
<dbReference type="InterPro" id="IPR011990">
    <property type="entry name" value="TPR-like_helical_dom_sf"/>
</dbReference>
<evidence type="ECO:0000313" key="5">
    <source>
        <dbReference type="Proteomes" id="UP001302494"/>
    </source>
</evidence>